<keyword evidence="6 11" id="KW-0812">Transmembrane</keyword>
<dbReference type="GO" id="GO:0065002">
    <property type="term" value="P:intracellular protein transmembrane transport"/>
    <property type="evidence" value="ECO:0007669"/>
    <property type="project" value="TreeGrafter"/>
</dbReference>
<comment type="similarity">
    <text evidence="2 11">Belongs to the SecG family.</text>
</comment>
<dbReference type="KEGG" id="mpad:KEF85_10590"/>
<keyword evidence="10 11" id="KW-0472">Membrane</keyword>
<dbReference type="PANTHER" id="PTHR34182">
    <property type="entry name" value="PROTEIN-EXPORT MEMBRANE PROTEIN SECG"/>
    <property type="match status" value="1"/>
</dbReference>
<proteinExistence type="inferred from homology"/>
<keyword evidence="13" id="KW-1185">Reference proteome</keyword>
<dbReference type="GO" id="GO:0043952">
    <property type="term" value="P:protein transport by the Sec complex"/>
    <property type="evidence" value="ECO:0007669"/>
    <property type="project" value="TreeGrafter"/>
</dbReference>
<dbReference type="GO" id="GO:0015450">
    <property type="term" value="F:protein-transporting ATPase activity"/>
    <property type="evidence" value="ECO:0007669"/>
    <property type="project" value="UniProtKB-UniRule"/>
</dbReference>
<name>A0A975RBN3_9GAMM</name>
<keyword evidence="8 11" id="KW-1133">Transmembrane helix</keyword>
<dbReference type="EMBL" id="CP073754">
    <property type="protein sequence ID" value="QWF72544.1"/>
    <property type="molecule type" value="Genomic_DNA"/>
</dbReference>
<feature type="transmembrane region" description="Helical" evidence="11">
    <location>
        <begin position="51"/>
        <end position="73"/>
    </location>
</feature>
<keyword evidence="5 11" id="KW-1003">Cell membrane</keyword>
<keyword evidence="9 11" id="KW-0811">Translocation</keyword>
<sequence>MYQIIIVIHILLGIGIIGLVLIQHGKGADAGAAFGSGSSGSVFGAQGSASFLSRTTAIFAGLFFVTSLGLAFLSGYHSKKTDLIDTISVEQSASDVPLSSVKPAEDAAPTAAALPETAVPAAPALKQVEPAPAEQPKAN</sequence>
<evidence type="ECO:0000313" key="12">
    <source>
        <dbReference type="EMBL" id="QWF72544.1"/>
    </source>
</evidence>
<dbReference type="GO" id="GO:0005886">
    <property type="term" value="C:plasma membrane"/>
    <property type="evidence" value="ECO:0007669"/>
    <property type="project" value="UniProtKB-SubCell"/>
</dbReference>
<reference evidence="12" key="1">
    <citation type="submission" date="2021-04" db="EMBL/GenBank/DDBJ databases">
        <title>Draft genome sequence data of methanotrophic Methylovulum sp. strain S1L and Methylomonas sp. strain S2AM isolated from boreal lake water columns.</title>
        <authorList>
            <person name="Rissanen A.J."/>
            <person name="Mangayil R."/>
            <person name="Svenning M.M."/>
            <person name="Khanongnuch R."/>
        </authorList>
    </citation>
    <scope>NUCLEOTIDE SEQUENCE</scope>
    <source>
        <strain evidence="12">S2AM</strain>
    </source>
</reference>
<organism evidence="12 13">
    <name type="scientific">Methylomonas paludis</name>
    <dbReference type="NCBI Taxonomy" id="1173101"/>
    <lineage>
        <taxon>Bacteria</taxon>
        <taxon>Pseudomonadati</taxon>
        <taxon>Pseudomonadota</taxon>
        <taxon>Gammaproteobacteria</taxon>
        <taxon>Methylococcales</taxon>
        <taxon>Methylococcaceae</taxon>
        <taxon>Methylomonas</taxon>
    </lineage>
</organism>
<dbReference type="Pfam" id="PF03840">
    <property type="entry name" value="SecG"/>
    <property type="match status" value="1"/>
</dbReference>
<evidence type="ECO:0000256" key="9">
    <source>
        <dbReference type="ARBA" id="ARBA00023010"/>
    </source>
</evidence>
<evidence type="ECO:0000313" key="13">
    <source>
        <dbReference type="Proteomes" id="UP000676649"/>
    </source>
</evidence>
<evidence type="ECO:0000256" key="1">
    <source>
        <dbReference type="ARBA" id="ARBA00004651"/>
    </source>
</evidence>
<evidence type="ECO:0000256" key="10">
    <source>
        <dbReference type="ARBA" id="ARBA00023136"/>
    </source>
</evidence>
<keyword evidence="7 11" id="KW-0653">Protein transport</keyword>
<gene>
    <name evidence="12" type="primary">secG</name>
    <name evidence="12" type="ORF">KEF85_10590</name>
</gene>
<comment type="function">
    <text evidence="11">Involved in protein export. Participates in an early event of protein translocation.</text>
</comment>
<dbReference type="GO" id="GO:0009306">
    <property type="term" value="P:protein secretion"/>
    <property type="evidence" value="ECO:0007669"/>
    <property type="project" value="UniProtKB-UniRule"/>
</dbReference>
<dbReference type="PRINTS" id="PR01651">
    <property type="entry name" value="SECGEXPORT"/>
</dbReference>
<evidence type="ECO:0000256" key="7">
    <source>
        <dbReference type="ARBA" id="ARBA00022927"/>
    </source>
</evidence>
<dbReference type="AlphaFoldDB" id="A0A975RBN3"/>
<accession>A0A975RBN3</accession>
<evidence type="ECO:0000256" key="4">
    <source>
        <dbReference type="ARBA" id="ARBA00022448"/>
    </source>
</evidence>
<evidence type="ECO:0000256" key="2">
    <source>
        <dbReference type="ARBA" id="ARBA00008445"/>
    </source>
</evidence>
<evidence type="ECO:0000256" key="11">
    <source>
        <dbReference type="RuleBase" id="RU365087"/>
    </source>
</evidence>
<evidence type="ECO:0000256" key="3">
    <source>
        <dbReference type="ARBA" id="ARBA00017876"/>
    </source>
</evidence>
<dbReference type="Proteomes" id="UP000676649">
    <property type="component" value="Chromosome"/>
</dbReference>
<comment type="subcellular location">
    <subcellularLocation>
        <location evidence="1 11">Cell membrane</location>
        <topology evidence="1 11">Multi-pass membrane protein</topology>
    </subcellularLocation>
</comment>
<evidence type="ECO:0000256" key="5">
    <source>
        <dbReference type="ARBA" id="ARBA00022475"/>
    </source>
</evidence>
<protein>
    <recommendedName>
        <fullName evidence="3 11">Protein-export membrane protein SecG</fullName>
    </recommendedName>
</protein>
<evidence type="ECO:0000256" key="6">
    <source>
        <dbReference type="ARBA" id="ARBA00022692"/>
    </source>
</evidence>
<dbReference type="NCBIfam" id="TIGR00810">
    <property type="entry name" value="secG"/>
    <property type="match status" value="1"/>
</dbReference>
<comment type="caution">
    <text evidence="11">Lacks conserved residue(s) required for the propagation of feature annotation.</text>
</comment>
<dbReference type="InterPro" id="IPR004692">
    <property type="entry name" value="SecG"/>
</dbReference>
<evidence type="ECO:0000256" key="8">
    <source>
        <dbReference type="ARBA" id="ARBA00022989"/>
    </source>
</evidence>
<keyword evidence="4 11" id="KW-0813">Transport</keyword>
<dbReference type="PANTHER" id="PTHR34182:SF1">
    <property type="entry name" value="PROTEIN-EXPORT MEMBRANE PROTEIN SECG"/>
    <property type="match status" value="1"/>
</dbReference>